<dbReference type="AlphaFoldDB" id="A0A0F9EDM3"/>
<feature type="non-terminal residue" evidence="1">
    <location>
        <position position="1"/>
    </location>
</feature>
<name>A0A0F9EDM3_9ZZZZ</name>
<accession>A0A0F9EDM3</accession>
<gene>
    <name evidence="1" type="ORF">LCGC14_2088680</name>
</gene>
<reference evidence="1" key="1">
    <citation type="journal article" date="2015" name="Nature">
        <title>Complex archaea that bridge the gap between prokaryotes and eukaryotes.</title>
        <authorList>
            <person name="Spang A."/>
            <person name="Saw J.H."/>
            <person name="Jorgensen S.L."/>
            <person name="Zaremba-Niedzwiedzka K."/>
            <person name="Martijn J."/>
            <person name="Lind A.E."/>
            <person name="van Eijk R."/>
            <person name="Schleper C."/>
            <person name="Guy L."/>
            <person name="Ettema T.J."/>
        </authorList>
    </citation>
    <scope>NUCLEOTIDE SEQUENCE</scope>
</reference>
<evidence type="ECO:0000313" key="1">
    <source>
        <dbReference type="EMBL" id="KKL72059.1"/>
    </source>
</evidence>
<dbReference type="Pfam" id="PF11134">
    <property type="entry name" value="Phage_stabilise"/>
    <property type="match status" value="1"/>
</dbReference>
<organism evidence="1">
    <name type="scientific">marine sediment metagenome</name>
    <dbReference type="NCBI Taxonomy" id="412755"/>
    <lineage>
        <taxon>unclassified sequences</taxon>
        <taxon>metagenomes</taxon>
        <taxon>ecological metagenomes</taxon>
    </lineage>
</organism>
<protein>
    <submittedName>
        <fullName evidence="1">Uncharacterized protein</fullName>
    </submittedName>
</protein>
<comment type="caution">
    <text evidence="1">The sequence shown here is derived from an EMBL/GenBank/DDBJ whole genome shotgun (WGS) entry which is preliminary data.</text>
</comment>
<dbReference type="EMBL" id="LAZR01025390">
    <property type="protein sequence ID" value="KKL72059.1"/>
    <property type="molecule type" value="Genomic_DNA"/>
</dbReference>
<dbReference type="InterPro" id="IPR021098">
    <property type="entry name" value="Phage_P22_Gp10"/>
</dbReference>
<sequence>INSAGTATSRGTLNTSTGRVSMAHNGVRTSANQQIHIVDGTQRYIYDNTTSTLTGYTDFAAETTVFLDGYFIFNVKDTDRFYITSLYDGTTVDSDDFATAEGDPDIMQAVASDRRELFLFGKKTLEIWYNAGDPDNTFQRYQGGSTQTGLASPFAVSRFDNGICWLTENQRGDRLVAVLGEGYRPVIISTPEVNFRLSTYTTFSDAFSYVYQHEGHEFICFTFPSHKVTEVYDASTKEWHQRGHTIDGVFPNREKYNCHVFAFGKHLFGDVSNGNIYVLDTSVGTISGTRIPRERITPILTKEEQRIRISALQLDMQEGIGDPNSSTDTSMWLSYSKDGGHTFSDEIERSMGEAGEYDKRIIWRRLGHARNWIFKFRTWSPNPMVLKGAYARLYGER</sequence>
<proteinExistence type="predicted"/>